<dbReference type="SUPFAM" id="SSF48208">
    <property type="entry name" value="Six-hairpin glycosidases"/>
    <property type="match status" value="1"/>
</dbReference>
<dbReference type="Proteomes" id="UP000594342">
    <property type="component" value="Unassembled WGS sequence"/>
</dbReference>
<dbReference type="GO" id="GO:0005975">
    <property type="term" value="P:carbohydrate metabolic process"/>
    <property type="evidence" value="ECO:0007669"/>
    <property type="project" value="InterPro"/>
</dbReference>
<gene>
    <name evidence="1" type="ORF">YASMINEVIRUS_456</name>
</gene>
<organism evidence="1 2">
    <name type="scientific">Yasminevirus sp. GU-2018</name>
    <dbReference type="NCBI Taxonomy" id="2420051"/>
    <lineage>
        <taxon>Viruses</taxon>
        <taxon>Varidnaviria</taxon>
        <taxon>Bamfordvirae</taxon>
        <taxon>Nucleocytoviricota</taxon>
        <taxon>Megaviricetes</taxon>
        <taxon>Imitervirales</taxon>
        <taxon>Mimiviridae</taxon>
        <taxon>Klosneuvirinae</taxon>
        <taxon>Yasminevirus</taxon>
        <taxon>Yasminevirus saudimassiliense</taxon>
    </lineage>
</organism>
<dbReference type="InterPro" id="IPR012341">
    <property type="entry name" value="6hp_glycosidase-like_sf"/>
</dbReference>
<protein>
    <submittedName>
        <fullName evidence="1">Glycogen debranching enzyme alpha-1,6-glucosidase</fullName>
    </submittedName>
</protein>
<reference evidence="1 2" key="1">
    <citation type="submission" date="2018-10" db="EMBL/GenBank/DDBJ databases">
        <authorList>
            <consortium name="IHU Genomes"/>
        </authorList>
    </citation>
    <scope>NUCLEOTIDE SEQUENCE [LARGE SCALE GENOMIC DNA]</scope>
    <source>
        <strain evidence="1 2">A1</strain>
    </source>
</reference>
<comment type="caution">
    <text evidence="1">The sequence shown here is derived from an EMBL/GenBank/DDBJ whole genome shotgun (WGS) entry which is preliminary data.</text>
</comment>
<dbReference type="InterPro" id="IPR008928">
    <property type="entry name" value="6-hairpin_glycosidase_sf"/>
</dbReference>
<evidence type="ECO:0000313" key="2">
    <source>
        <dbReference type="Proteomes" id="UP000594342"/>
    </source>
</evidence>
<keyword evidence="2" id="KW-1185">Reference proteome</keyword>
<dbReference type="EMBL" id="UPSH01000001">
    <property type="protein sequence ID" value="VBB17993.1"/>
    <property type="molecule type" value="Genomic_DNA"/>
</dbReference>
<sequence length="439" mass="50103">MDVLSPNMVKTITKVIAIRPFLEEKAKQAESILQKCLGDTGVWASPDRYKYQCWTRDLCVGLIPYASLNIDNKPFTHSVKLKIKTQLLEISKRQSDKGQTPILFIDNEKKFIRDKVNKSIATGKTSFMLDRYLDDQITDLTPHTNDSEILFSTFAYEFIDAENCTCTYKESEQIMNSIIKALEFVERTSVGGLILGADWRDTRTDLADKIVLSNTCFLYRMYCIGQRGEASEDVLDTLQGRFWNGEYFNDYVESDVGAVDKIETGCDETKESNRGLCSDNFDLFGNSLAIIFQIGTPEQTKSIIRYAKKHCRKAYGYSTLGTYLPALNTDEADAMKKDKNIVWPFVNYYFITARLVYLMTSIAPNCKETLSPEDLDMVNDLLEDFIDLVHLDDFYEWYGSDSTKGYGSSGQMWSAVTFLTVYNTIKAIWCDKLEKDTSD</sequence>
<accession>A0A5K0U9D7</accession>
<name>A0A5K0U9D7_9VIRU</name>
<evidence type="ECO:0000313" key="1">
    <source>
        <dbReference type="EMBL" id="VBB17993.1"/>
    </source>
</evidence>
<proteinExistence type="predicted"/>
<dbReference type="Gene3D" id="1.50.10.10">
    <property type="match status" value="1"/>
</dbReference>